<dbReference type="STRING" id="879212.DespoDRAFT_00406"/>
<dbReference type="GO" id="GO:0005886">
    <property type="term" value="C:plasma membrane"/>
    <property type="evidence" value="ECO:0007669"/>
    <property type="project" value="TreeGrafter"/>
</dbReference>
<comment type="catalytic activity">
    <reaction evidence="2">
        <text>2 GTP = 3',3'-c-di-GMP + 2 diphosphate</text>
        <dbReference type="Rhea" id="RHEA:24898"/>
        <dbReference type="ChEBI" id="CHEBI:33019"/>
        <dbReference type="ChEBI" id="CHEBI:37565"/>
        <dbReference type="ChEBI" id="CHEBI:58805"/>
        <dbReference type="EC" id="2.7.7.65"/>
    </reaction>
</comment>
<organism evidence="6 7">
    <name type="scientific">Desulfobacter postgatei 2ac9</name>
    <dbReference type="NCBI Taxonomy" id="879212"/>
    <lineage>
        <taxon>Bacteria</taxon>
        <taxon>Pseudomonadati</taxon>
        <taxon>Thermodesulfobacteriota</taxon>
        <taxon>Desulfobacteria</taxon>
        <taxon>Desulfobacterales</taxon>
        <taxon>Desulfobacteraceae</taxon>
        <taxon>Desulfobacter</taxon>
    </lineage>
</organism>
<feature type="domain" description="GGDEF" evidence="5">
    <location>
        <begin position="415"/>
        <end position="548"/>
    </location>
</feature>
<dbReference type="GO" id="GO:1902201">
    <property type="term" value="P:negative regulation of bacterial-type flagellum-dependent cell motility"/>
    <property type="evidence" value="ECO:0007669"/>
    <property type="project" value="TreeGrafter"/>
</dbReference>
<evidence type="ECO:0000313" key="7">
    <source>
        <dbReference type="Proteomes" id="UP000005778"/>
    </source>
</evidence>
<dbReference type="PROSITE" id="PS50885">
    <property type="entry name" value="HAMP"/>
    <property type="match status" value="1"/>
</dbReference>
<dbReference type="eggNOG" id="COG3706">
    <property type="taxonomic scope" value="Bacteria"/>
</dbReference>
<feature type="domain" description="HAMP" evidence="4">
    <location>
        <begin position="327"/>
        <end position="379"/>
    </location>
</feature>
<name>I5AYW5_9BACT</name>
<accession>I5AYW5</accession>
<protein>
    <recommendedName>
        <fullName evidence="1">diguanylate cyclase</fullName>
        <ecNumber evidence="1">2.7.7.65</ecNumber>
    </recommendedName>
</protein>
<dbReference type="GO" id="GO:0043709">
    <property type="term" value="P:cell adhesion involved in single-species biofilm formation"/>
    <property type="evidence" value="ECO:0007669"/>
    <property type="project" value="TreeGrafter"/>
</dbReference>
<dbReference type="FunFam" id="3.30.70.270:FF:000001">
    <property type="entry name" value="Diguanylate cyclase domain protein"/>
    <property type="match status" value="1"/>
</dbReference>
<dbReference type="InterPro" id="IPR000160">
    <property type="entry name" value="GGDEF_dom"/>
</dbReference>
<dbReference type="HOGENOM" id="CLU_000445_134_4_7"/>
<dbReference type="NCBIfam" id="TIGR00254">
    <property type="entry name" value="GGDEF"/>
    <property type="match status" value="1"/>
</dbReference>
<dbReference type="InterPro" id="IPR043128">
    <property type="entry name" value="Rev_trsase/Diguanyl_cyclase"/>
</dbReference>
<evidence type="ECO:0000259" key="5">
    <source>
        <dbReference type="PROSITE" id="PS50887"/>
    </source>
</evidence>
<evidence type="ECO:0000256" key="1">
    <source>
        <dbReference type="ARBA" id="ARBA00012528"/>
    </source>
</evidence>
<dbReference type="CDD" id="cd01949">
    <property type="entry name" value="GGDEF"/>
    <property type="match status" value="1"/>
</dbReference>
<dbReference type="InterPro" id="IPR029787">
    <property type="entry name" value="Nucleotide_cyclase"/>
</dbReference>
<dbReference type="Pfam" id="PF00672">
    <property type="entry name" value="HAMP"/>
    <property type="match status" value="1"/>
</dbReference>
<dbReference type="Proteomes" id="UP000005778">
    <property type="component" value="Chromosome"/>
</dbReference>
<proteinExistence type="predicted"/>
<reference evidence="6 7" key="2">
    <citation type="submission" date="2012-02" db="EMBL/GenBank/DDBJ databases">
        <title>Improved High-Quality Draft sequence of Desulfobacter postgatei 2ac9.</title>
        <authorList>
            <consortium name="US DOE Joint Genome Institute"/>
            <person name="Lucas S."/>
            <person name="Han J."/>
            <person name="Lapidus A."/>
            <person name="Cheng J.-F."/>
            <person name="Goodwin L."/>
            <person name="Pitluck S."/>
            <person name="Peters L."/>
            <person name="Ovchinnikova G."/>
            <person name="Held B."/>
            <person name="Detter J.C."/>
            <person name="Han C."/>
            <person name="Tapia R."/>
            <person name="Land M."/>
            <person name="Hauser L."/>
            <person name="Kyrpides N."/>
            <person name="Ivanova N."/>
            <person name="Pagani I."/>
            <person name="Orellana R."/>
            <person name="Lovley D."/>
            <person name="Woyke T."/>
        </authorList>
    </citation>
    <scope>NUCLEOTIDE SEQUENCE [LARGE SCALE GENOMIC DNA]</scope>
    <source>
        <strain evidence="6 7">2ac9</strain>
    </source>
</reference>
<dbReference type="OrthoDB" id="9813903at2"/>
<dbReference type="AlphaFoldDB" id="I5AYW5"/>
<dbReference type="SUPFAM" id="SSF55073">
    <property type="entry name" value="Nucleotide cyclase"/>
    <property type="match status" value="1"/>
</dbReference>
<dbReference type="PANTHER" id="PTHR45138">
    <property type="entry name" value="REGULATORY COMPONENTS OF SENSORY TRANSDUCTION SYSTEM"/>
    <property type="match status" value="1"/>
</dbReference>
<evidence type="ECO:0000256" key="3">
    <source>
        <dbReference type="SAM" id="MobiDB-lite"/>
    </source>
</evidence>
<reference evidence="6 7" key="1">
    <citation type="submission" date="2011-09" db="EMBL/GenBank/DDBJ databases">
        <authorList>
            <consortium name="US DOE Joint Genome Institute (JGI-PGF)"/>
            <person name="Lucas S."/>
            <person name="Han J."/>
            <person name="Lapidus A."/>
            <person name="Cheng J.-F."/>
            <person name="Goodwin L."/>
            <person name="Pitluck S."/>
            <person name="Peters L."/>
            <person name="Land M.L."/>
            <person name="Hauser L."/>
            <person name="Orellana R."/>
            <person name="Lovley D."/>
            <person name="Woyke T.J."/>
        </authorList>
    </citation>
    <scope>NUCLEOTIDE SEQUENCE [LARGE SCALE GENOMIC DNA]</scope>
    <source>
        <strain evidence="6 7">2ac9</strain>
    </source>
</reference>
<evidence type="ECO:0000256" key="2">
    <source>
        <dbReference type="ARBA" id="ARBA00034247"/>
    </source>
</evidence>
<dbReference type="InterPro" id="IPR003660">
    <property type="entry name" value="HAMP_dom"/>
</dbReference>
<dbReference type="PANTHER" id="PTHR45138:SF9">
    <property type="entry name" value="DIGUANYLATE CYCLASE DGCM-RELATED"/>
    <property type="match status" value="1"/>
</dbReference>
<dbReference type="GO" id="GO:0052621">
    <property type="term" value="F:diguanylate cyclase activity"/>
    <property type="evidence" value="ECO:0007669"/>
    <property type="project" value="UniProtKB-EC"/>
</dbReference>
<sequence>MGKQKNKNRYLFSIRNRIFIFAVLITAIPSLSMGLLLQNMLQTTLEEKVKQKFADSAQIMEREISLWLKKRVYDLTVFSNASIVSETVTAYLNTPEKKADDNKKRRQHIKILETYLSTLQHQFKNYVRIFVLSKTGSVIAASESGGRARPFPFPNDCIEQISDKQWFKGNAYIDSRDKSPLILIGVPFFLDQLYEYETLLAIEVRLTGLLPLLDPAKFRDSGDWTYEALVDIKTGRQFLFGRGAKKVLNEISLAPSDDSQKLREYVNGRGERLMGLVVPFRELEWGLFITENYEKAFSGLINARHRNIIILCCFTVLMGIVAYLLSRQIMVPLSVLTRGAERVAEGDLDVRLPVYRNDEIGFATTVFNEMVAKLKLSQTKLEQLATIDPLTGLNNRKQVMSILRDHYKYYRRYKTGFSVLMIDVDHFKDVNDTYGHQAGDTVLKQVAELFDENLRNVDSAGRYGGEEFLVILAESGMDESIQAAERIRKAVASHKFIHEDQEIQVHISVGIGRIQKQDGDEQKVVKRADMALYRAKNEGRNRVVYQADDDQQRDAAEAGKYLSP</sequence>
<dbReference type="Gene3D" id="6.10.340.10">
    <property type="match status" value="1"/>
</dbReference>
<feature type="region of interest" description="Disordered" evidence="3">
    <location>
        <begin position="543"/>
        <end position="564"/>
    </location>
</feature>
<dbReference type="EC" id="2.7.7.65" evidence="1"/>
<dbReference type="EMBL" id="CM001488">
    <property type="protein sequence ID" value="EIM62428.1"/>
    <property type="molecule type" value="Genomic_DNA"/>
</dbReference>
<evidence type="ECO:0000313" key="6">
    <source>
        <dbReference type="EMBL" id="EIM62428.1"/>
    </source>
</evidence>
<dbReference type="Pfam" id="PF00990">
    <property type="entry name" value="GGDEF"/>
    <property type="match status" value="1"/>
</dbReference>
<dbReference type="SMART" id="SM00267">
    <property type="entry name" value="GGDEF"/>
    <property type="match status" value="1"/>
</dbReference>
<dbReference type="GO" id="GO:0007165">
    <property type="term" value="P:signal transduction"/>
    <property type="evidence" value="ECO:0007669"/>
    <property type="project" value="InterPro"/>
</dbReference>
<dbReference type="Gene3D" id="3.30.70.270">
    <property type="match status" value="1"/>
</dbReference>
<dbReference type="PROSITE" id="PS50887">
    <property type="entry name" value="GGDEF"/>
    <property type="match status" value="1"/>
</dbReference>
<dbReference type="SUPFAM" id="SSF158472">
    <property type="entry name" value="HAMP domain-like"/>
    <property type="match status" value="1"/>
</dbReference>
<dbReference type="SMART" id="SM00304">
    <property type="entry name" value="HAMP"/>
    <property type="match status" value="1"/>
</dbReference>
<keyword evidence="7" id="KW-1185">Reference proteome</keyword>
<gene>
    <name evidence="6" type="ORF">DespoDRAFT_00406</name>
</gene>
<evidence type="ECO:0000259" key="4">
    <source>
        <dbReference type="PROSITE" id="PS50885"/>
    </source>
</evidence>
<dbReference type="InterPro" id="IPR050469">
    <property type="entry name" value="Diguanylate_Cyclase"/>
</dbReference>
<dbReference type="CDD" id="cd06225">
    <property type="entry name" value="HAMP"/>
    <property type="match status" value="1"/>
</dbReference>